<gene>
    <name evidence="13" type="ORF">KA717_12460</name>
</gene>
<feature type="modified residue" description="4-aspartylphosphate" evidence="7">
    <location>
        <position position="67"/>
    </location>
</feature>
<dbReference type="Pfam" id="PF00512">
    <property type="entry name" value="HisKA"/>
    <property type="match status" value="1"/>
</dbReference>
<dbReference type="SMART" id="SM00448">
    <property type="entry name" value="REC"/>
    <property type="match status" value="1"/>
</dbReference>
<evidence type="ECO:0000256" key="8">
    <source>
        <dbReference type="SAM" id="Coils"/>
    </source>
</evidence>
<dbReference type="SMART" id="SM00387">
    <property type="entry name" value="HATPase_c"/>
    <property type="match status" value="1"/>
</dbReference>
<evidence type="ECO:0000259" key="12">
    <source>
        <dbReference type="PROSITE" id="PS50113"/>
    </source>
</evidence>
<feature type="domain" description="PAS" evidence="11">
    <location>
        <begin position="609"/>
        <end position="679"/>
    </location>
</feature>
<evidence type="ECO:0000259" key="10">
    <source>
        <dbReference type="PROSITE" id="PS50110"/>
    </source>
</evidence>
<evidence type="ECO:0000259" key="11">
    <source>
        <dbReference type="PROSITE" id="PS50112"/>
    </source>
</evidence>
<evidence type="ECO:0000256" key="3">
    <source>
        <dbReference type="ARBA" id="ARBA00022553"/>
    </source>
</evidence>
<dbReference type="EMBL" id="CP073041">
    <property type="protein sequence ID" value="UXE63367.1"/>
    <property type="molecule type" value="Genomic_DNA"/>
</dbReference>
<evidence type="ECO:0000256" key="2">
    <source>
        <dbReference type="ARBA" id="ARBA00012438"/>
    </source>
</evidence>
<dbReference type="SUPFAM" id="SSF47384">
    <property type="entry name" value="Homodimeric domain of signal transducing histidine kinase"/>
    <property type="match status" value="1"/>
</dbReference>
<keyword evidence="5" id="KW-0418">Kinase</keyword>
<dbReference type="SMART" id="SM00086">
    <property type="entry name" value="PAC"/>
    <property type="match status" value="5"/>
</dbReference>
<dbReference type="InterPro" id="IPR013656">
    <property type="entry name" value="PAS_4"/>
</dbReference>
<accession>A0A977L0V7</accession>
<dbReference type="InterPro" id="IPR036890">
    <property type="entry name" value="HATPase_C_sf"/>
</dbReference>
<dbReference type="GO" id="GO:0000155">
    <property type="term" value="F:phosphorelay sensor kinase activity"/>
    <property type="evidence" value="ECO:0007669"/>
    <property type="project" value="InterPro"/>
</dbReference>
<dbReference type="PROSITE" id="PS50109">
    <property type="entry name" value="HIS_KIN"/>
    <property type="match status" value="1"/>
</dbReference>
<dbReference type="CDD" id="cd00082">
    <property type="entry name" value="HisKA"/>
    <property type="match status" value="1"/>
</dbReference>
<dbReference type="InterPro" id="IPR035965">
    <property type="entry name" value="PAS-like_dom_sf"/>
</dbReference>
<dbReference type="Gene3D" id="3.40.50.2300">
    <property type="match status" value="1"/>
</dbReference>
<evidence type="ECO:0000256" key="5">
    <source>
        <dbReference type="ARBA" id="ARBA00022777"/>
    </source>
</evidence>
<feature type="domain" description="Histidine kinase" evidence="9">
    <location>
        <begin position="881"/>
        <end position="1098"/>
    </location>
</feature>
<name>A0A977L0V7_9CYAN</name>
<dbReference type="SMART" id="SM00091">
    <property type="entry name" value="PAS"/>
    <property type="match status" value="5"/>
</dbReference>
<sequence>MVASSQWTKIMDAKNSVSILLVDDIPDNLLLLERMLSSLEYRLVKAYSGQEAIALAKEEDFALILLDVNMPRLDGFATAEGLRLQSRSSTTPIIFLTATESSDMQLFNGYESGAVDYLIKPLNVKILLNKIGVFVRLFQQQEELKQKNFTLQKTNQQLQQQFQECQLIESQLQSLTVHLEELVEQRTQELQASELLYCVVLSSIADAIFITDDQGDFTFVCPGVDAIFGYHYDEIKQMGNIQVLLGNHLQHDKQGDQQKDIINLEQDIVDKAGQIHSLLINIKKVSIQNGSRLYCCRDITERKQMMEKIERSEKQYRHLLEHIQSGVVVHAPNTEITYANPAARTLLGLIEQEIQGKSADSPDWHFYYGDASLMPPSDFPVNKVIREGKPLFNYEVGVYRAEFKDVSWVWVNAYPEFDSNNNLLQVIVTFIDITERKQTEFALHNLNEELERMVEERTKELEATNTHLLREMIEREQVDLALQGEEAKYRALMKDASDAIFVLDIQRRVLEVNQKAELLTGYSRDELVALPQGSLIPTHTYENAKNLWQSILENRLGFWSDAIILQKNKTSVPVDITGSVIEYEGKKIVQLIVRDITDRKRSEAALQKSEAQFRAIFEKAAIGIALVNPLGYPYQANLALTKILGYTESELSQNRFIELTYPEDREQDRRLFQRLIKGEQDTYQLENRYLRFDGTVVWTYMTASLVRNAKGQPQFAVRMVEDISERKQAEQSLQQNQIFLRNIIDTNPNWIFVKNQQGFYTLVNQAIAAAYGKTIEEVIGKTDRELLINPEEAAQFGNDDQQVINLVEPLWIPEELITLPSGEQKILQTHKIPIAAPDGNSYEVLGVATDITDRKRAEEEIQKALQKEKELGEMKSQFVDIVSHEFRTPLTSILGFAELLNRYYFKLSKEKQLHYIRNIQQAGIRLKDLIDDVLCISRAESGRLAVMPTALNLNLFCQNLLEEFRFGSGKEHHFHFQVQGLSQENVRLDERLLRHILTNLLANATKYSTAGSTVELELTWLAEAVQFQIRDRGIGIPLEDQLHLFESFHRASNVGDIPGTGLGLSIVKRYIELQAGSLEFTSVVNEGTTFRVKLPLSPMP</sequence>
<feature type="domain" description="Response regulatory" evidence="10">
    <location>
        <begin position="18"/>
        <end position="135"/>
    </location>
</feature>
<feature type="coiled-coil region" evidence="8">
    <location>
        <begin position="141"/>
        <end position="185"/>
    </location>
</feature>
<feature type="domain" description="PAS" evidence="11">
    <location>
        <begin position="736"/>
        <end position="792"/>
    </location>
</feature>
<feature type="domain" description="PAS" evidence="11">
    <location>
        <begin position="312"/>
        <end position="358"/>
    </location>
</feature>
<dbReference type="Proteomes" id="UP001065613">
    <property type="component" value="Chromosome"/>
</dbReference>
<proteinExistence type="predicted"/>
<dbReference type="PROSITE" id="PS50113">
    <property type="entry name" value="PAC"/>
    <property type="match status" value="3"/>
</dbReference>
<evidence type="ECO:0000256" key="7">
    <source>
        <dbReference type="PROSITE-ProRule" id="PRU00169"/>
    </source>
</evidence>
<dbReference type="PROSITE" id="PS50110">
    <property type="entry name" value="RESPONSE_REGULATORY"/>
    <property type="match status" value="1"/>
</dbReference>
<keyword evidence="3 7" id="KW-0597">Phosphoprotein</keyword>
<dbReference type="Pfam" id="PF08447">
    <property type="entry name" value="PAS_3"/>
    <property type="match status" value="1"/>
</dbReference>
<dbReference type="InterPro" id="IPR013655">
    <property type="entry name" value="PAS_fold_3"/>
</dbReference>
<dbReference type="PROSITE" id="PS50112">
    <property type="entry name" value="PAS"/>
    <property type="match status" value="5"/>
</dbReference>
<dbReference type="Gene3D" id="1.10.287.130">
    <property type="match status" value="1"/>
</dbReference>
<protein>
    <recommendedName>
        <fullName evidence="2">histidine kinase</fullName>
        <ecNumber evidence="2">2.7.13.3</ecNumber>
    </recommendedName>
</protein>
<dbReference type="EC" id="2.7.13.3" evidence="2"/>
<dbReference type="CDD" id="cd00075">
    <property type="entry name" value="HATPase"/>
    <property type="match status" value="1"/>
</dbReference>
<evidence type="ECO:0000256" key="6">
    <source>
        <dbReference type="ARBA" id="ARBA00023012"/>
    </source>
</evidence>
<organism evidence="13">
    <name type="scientific">Woronichinia naegeliana WA131</name>
    <dbReference type="NCBI Taxonomy" id="2824559"/>
    <lineage>
        <taxon>Bacteria</taxon>
        <taxon>Bacillati</taxon>
        <taxon>Cyanobacteriota</taxon>
        <taxon>Cyanophyceae</taxon>
        <taxon>Synechococcales</taxon>
        <taxon>Coelosphaeriaceae</taxon>
        <taxon>Woronichinia</taxon>
    </lineage>
</organism>
<evidence type="ECO:0000313" key="13">
    <source>
        <dbReference type="EMBL" id="UXE63367.1"/>
    </source>
</evidence>
<dbReference type="PANTHER" id="PTHR43047">
    <property type="entry name" value="TWO-COMPONENT HISTIDINE PROTEIN KINASE"/>
    <property type="match status" value="1"/>
</dbReference>
<dbReference type="NCBIfam" id="TIGR00229">
    <property type="entry name" value="sensory_box"/>
    <property type="match status" value="5"/>
</dbReference>
<dbReference type="Pfam" id="PF13426">
    <property type="entry name" value="PAS_9"/>
    <property type="match status" value="2"/>
</dbReference>
<evidence type="ECO:0000259" key="9">
    <source>
        <dbReference type="PROSITE" id="PS50109"/>
    </source>
</evidence>
<dbReference type="Pfam" id="PF08448">
    <property type="entry name" value="PAS_4"/>
    <property type="match status" value="2"/>
</dbReference>
<dbReference type="SMART" id="SM00388">
    <property type="entry name" value="HisKA"/>
    <property type="match status" value="1"/>
</dbReference>
<dbReference type="Gene3D" id="3.30.450.20">
    <property type="entry name" value="PAS domain"/>
    <property type="match status" value="5"/>
</dbReference>
<feature type="coiled-coil region" evidence="8">
    <location>
        <begin position="436"/>
        <end position="467"/>
    </location>
</feature>
<dbReference type="SUPFAM" id="SSF55785">
    <property type="entry name" value="PYP-like sensor domain (PAS domain)"/>
    <property type="match status" value="5"/>
</dbReference>
<feature type="domain" description="PAC" evidence="12">
    <location>
        <begin position="683"/>
        <end position="735"/>
    </location>
</feature>
<comment type="catalytic activity">
    <reaction evidence="1">
        <text>ATP + protein L-histidine = ADP + protein N-phospho-L-histidine.</text>
        <dbReference type="EC" id="2.7.13.3"/>
    </reaction>
</comment>
<dbReference type="InterPro" id="IPR000700">
    <property type="entry name" value="PAS-assoc_C"/>
</dbReference>
<dbReference type="CDD" id="cd00130">
    <property type="entry name" value="PAS"/>
    <property type="match status" value="5"/>
</dbReference>
<dbReference type="Pfam" id="PF00072">
    <property type="entry name" value="Response_reg"/>
    <property type="match status" value="1"/>
</dbReference>
<dbReference type="AlphaFoldDB" id="A0A977L0V7"/>
<dbReference type="InterPro" id="IPR001789">
    <property type="entry name" value="Sig_transdc_resp-reg_receiver"/>
</dbReference>
<keyword evidence="4" id="KW-0808">Transferase</keyword>
<feature type="domain" description="PAC" evidence="12">
    <location>
        <begin position="810"/>
        <end position="863"/>
    </location>
</feature>
<keyword evidence="8" id="KW-0175">Coiled coil</keyword>
<dbReference type="SUPFAM" id="SSF52172">
    <property type="entry name" value="CheY-like"/>
    <property type="match status" value="1"/>
</dbReference>
<reference evidence="13" key="1">
    <citation type="submission" date="2021-04" db="EMBL/GenBank/DDBJ databases">
        <title>Genome sequence of Woronichinia naegeliana from Washington state freshwater lake bloom.</title>
        <authorList>
            <person name="Dreher T.W."/>
        </authorList>
    </citation>
    <scope>NUCLEOTIDE SEQUENCE</scope>
    <source>
        <strain evidence="13">WA131</strain>
    </source>
</reference>
<dbReference type="GO" id="GO:0005886">
    <property type="term" value="C:plasma membrane"/>
    <property type="evidence" value="ECO:0007669"/>
    <property type="project" value="TreeGrafter"/>
</dbReference>
<keyword evidence="6" id="KW-0902">Two-component regulatory system</keyword>
<dbReference type="InterPro" id="IPR001610">
    <property type="entry name" value="PAC"/>
</dbReference>
<dbReference type="InterPro" id="IPR011006">
    <property type="entry name" value="CheY-like_superfamily"/>
</dbReference>
<evidence type="ECO:0000256" key="4">
    <source>
        <dbReference type="ARBA" id="ARBA00022679"/>
    </source>
</evidence>
<feature type="domain" description="PAS" evidence="11">
    <location>
        <begin position="193"/>
        <end position="235"/>
    </location>
</feature>
<dbReference type="Gene3D" id="3.30.565.10">
    <property type="entry name" value="Histidine kinase-like ATPase, C-terminal domain"/>
    <property type="match status" value="1"/>
</dbReference>
<dbReference type="PRINTS" id="PR00344">
    <property type="entry name" value="BCTRLSENSOR"/>
</dbReference>
<dbReference type="InterPro" id="IPR036097">
    <property type="entry name" value="HisK_dim/P_sf"/>
</dbReference>
<dbReference type="InterPro" id="IPR003594">
    <property type="entry name" value="HATPase_dom"/>
</dbReference>
<dbReference type="InterPro" id="IPR003661">
    <property type="entry name" value="HisK_dim/P_dom"/>
</dbReference>
<dbReference type="InterPro" id="IPR005467">
    <property type="entry name" value="His_kinase_dom"/>
</dbReference>
<dbReference type="GO" id="GO:0009927">
    <property type="term" value="F:histidine phosphotransfer kinase activity"/>
    <property type="evidence" value="ECO:0007669"/>
    <property type="project" value="TreeGrafter"/>
</dbReference>
<feature type="domain" description="PAS" evidence="11">
    <location>
        <begin position="485"/>
        <end position="555"/>
    </location>
</feature>
<dbReference type="InterPro" id="IPR004358">
    <property type="entry name" value="Sig_transdc_His_kin-like_C"/>
</dbReference>
<dbReference type="Pfam" id="PF02518">
    <property type="entry name" value="HATPase_c"/>
    <property type="match status" value="1"/>
</dbReference>
<dbReference type="KEGG" id="wna:KA717_12460"/>
<feature type="domain" description="PAC" evidence="12">
    <location>
        <begin position="392"/>
        <end position="445"/>
    </location>
</feature>
<dbReference type="SUPFAM" id="SSF55874">
    <property type="entry name" value="ATPase domain of HSP90 chaperone/DNA topoisomerase II/histidine kinase"/>
    <property type="match status" value="1"/>
</dbReference>
<evidence type="ECO:0000256" key="1">
    <source>
        <dbReference type="ARBA" id="ARBA00000085"/>
    </source>
</evidence>
<dbReference type="InterPro" id="IPR000014">
    <property type="entry name" value="PAS"/>
</dbReference>